<dbReference type="RefSeq" id="WP_386775059.1">
    <property type="nucleotide sequence ID" value="NZ_JBHRUG010000027.1"/>
</dbReference>
<dbReference type="InterPro" id="IPR046537">
    <property type="entry name" value="DUF6602"/>
</dbReference>
<reference evidence="3" key="1">
    <citation type="journal article" date="2019" name="Int. J. Syst. Evol. Microbiol.">
        <title>The Global Catalogue of Microorganisms (GCM) 10K type strain sequencing project: providing services to taxonomists for standard genome sequencing and annotation.</title>
        <authorList>
            <consortium name="The Broad Institute Genomics Platform"/>
            <consortium name="The Broad Institute Genome Sequencing Center for Infectious Disease"/>
            <person name="Wu L."/>
            <person name="Ma J."/>
        </authorList>
    </citation>
    <scope>NUCLEOTIDE SEQUENCE [LARGE SCALE GENOMIC DNA]</scope>
    <source>
        <strain evidence="3">CECT 7698</strain>
    </source>
</reference>
<protein>
    <submittedName>
        <fullName evidence="2">DUF6602 domain-containing protein</fullName>
    </submittedName>
</protein>
<gene>
    <name evidence="2" type="ORF">ACFOEV_14315</name>
</gene>
<keyword evidence="3" id="KW-1185">Reference proteome</keyword>
<dbReference type="Pfam" id="PF20247">
    <property type="entry name" value="DUF6602"/>
    <property type="match status" value="1"/>
</dbReference>
<dbReference type="CDD" id="cd21173">
    <property type="entry name" value="NucC-like"/>
    <property type="match status" value="1"/>
</dbReference>
<evidence type="ECO:0000313" key="2">
    <source>
        <dbReference type="EMBL" id="MFC3284771.1"/>
    </source>
</evidence>
<sequence length="316" mass="35501">MSNNGIVLGDARESFIRDVLTRFLPQNVVVGTGQIVDQSNNYSKQVDVIVYRGDFPVLRTLGSLDVYFIEGVLATIEVKSKLDEEKLFEALDNCKSVRSLRPTFLRQSLDDYSELVYENKYDDLSVTEKNSVMGMVLPPAYIFSYKGYTKKSIESFKASLNSWHLDFERGEHDVTVFPEVIASEGCVSVKNLNNQLGLRKATEKEMMPIVSCLNSQLEENLTYNNYCECVGVNPEEGFCYGAGVKEDEAPLQYLIASMLELIISRVGLQQLGGTPITYNLIGYHMISDMEGPWDGIVVNATDVKDPKLDFFQKISI</sequence>
<dbReference type="Proteomes" id="UP001595579">
    <property type="component" value="Unassembled WGS sequence"/>
</dbReference>
<feature type="domain" description="DUF6602" evidence="1">
    <location>
        <begin position="8"/>
        <end position="100"/>
    </location>
</feature>
<proteinExistence type="predicted"/>
<evidence type="ECO:0000313" key="3">
    <source>
        <dbReference type="Proteomes" id="UP001595579"/>
    </source>
</evidence>
<dbReference type="EMBL" id="JBHRUG010000027">
    <property type="protein sequence ID" value="MFC3284771.1"/>
    <property type="molecule type" value="Genomic_DNA"/>
</dbReference>
<name>A0ABV7LRB2_9GAMM</name>
<comment type="caution">
    <text evidence="2">The sequence shown here is derived from an EMBL/GenBank/DDBJ whole genome shotgun (WGS) entry which is preliminary data.</text>
</comment>
<evidence type="ECO:0000259" key="1">
    <source>
        <dbReference type="Pfam" id="PF20247"/>
    </source>
</evidence>
<organism evidence="2 3">
    <name type="scientific">Litchfieldella rifensis</name>
    <dbReference type="NCBI Taxonomy" id="762643"/>
    <lineage>
        <taxon>Bacteria</taxon>
        <taxon>Pseudomonadati</taxon>
        <taxon>Pseudomonadota</taxon>
        <taxon>Gammaproteobacteria</taxon>
        <taxon>Oceanospirillales</taxon>
        <taxon>Halomonadaceae</taxon>
        <taxon>Litchfieldella</taxon>
    </lineage>
</organism>
<accession>A0ABV7LRB2</accession>